<evidence type="ECO:0000256" key="5">
    <source>
        <dbReference type="ARBA" id="ARBA00023136"/>
    </source>
</evidence>
<dbReference type="GO" id="GO:0005886">
    <property type="term" value="C:plasma membrane"/>
    <property type="evidence" value="ECO:0007669"/>
    <property type="project" value="UniProtKB-SubCell"/>
</dbReference>
<dbReference type="STRING" id="857265.WG78_09995"/>
<keyword evidence="2" id="KW-1003">Cell membrane</keyword>
<feature type="transmembrane region" description="Helical" evidence="6">
    <location>
        <begin position="29"/>
        <end position="46"/>
    </location>
</feature>
<keyword evidence="4 6" id="KW-1133">Transmembrane helix</keyword>
<dbReference type="RefSeq" id="WP_053937646.1">
    <property type="nucleotide sequence ID" value="NZ_LAQT01000007.1"/>
</dbReference>
<evidence type="ECO:0000313" key="8">
    <source>
        <dbReference type="Proteomes" id="UP000037939"/>
    </source>
</evidence>
<protein>
    <submittedName>
        <fullName evidence="7">Holin-like protein</fullName>
    </submittedName>
</protein>
<dbReference type="PANTHER" id="PTHR33931:SF2">
    <property type="entry name" value="HOLIN-LIKE PROTEIN CIDA"/>
    <property type="match status" value="1"/>
</dbReference>
<keyword evidence="3 6" id="KW-0812">Transmembrane</keyword>
<evidence type="ECO:0000313" key="7">
    <source>
        <dbReference type="EMBL" id="KPC53413.1"/>
    </source>
</evidence>
<dbReference type="Proteomes" id="UP000037939">
    <property type="component" value="Unassembled WGS sequence"/>
</dbReference>
<reference evidence="7 8" key="1">
    <citation type="submission" date="2015-07" db="EMBL/GenBank/DDBJ databases">
        <title>Draft genome sequence of the Amantichitinum ursilacus IGB-41, a new chitin-degrading bacterium.</title>
        <authorList>
            <person name="Kirstahler P."/>
            <person name="Guenther M."/>
            <person name="Grumaz C."/>
            <person name="Rupp S."/>
            <person name="Zibek S."/>
            <person name="Sohn K."/>
        </authorList>
    </citation>
    <scope>NUCLEOTIDE SEQUENCE [LARGE SCALE GENOMIC DNA]</scope>
    <source>
        <strain evidence="7 8">IGB-41</strain>
    </source>
</reference>
<sequence>MLYGIAVLLSFLVAGEAVSAALHLPMPGPVSGMLLLLLWSMARRRVDERVAKTATSLLSYLGLFFLPAGAGLLVLGDVLQQHGLALAVVVALSTLITLLVTALVLHWLLRRRYRSGA</sequence>
<keyword evidence="5 6" id="KW-0472">Membrane</keyword>
<comment type="subcellular location">
    <subcellularLocation>
        <location evidence="1">Cell membrane</location>
        <topology evidence="1">Multi-pass membrane protein</topology>
    </subcellularLocation>
</comment>
<evidence type="ECO:0000256" key="4">
    <source>
        <dbReference type="ARBA" id="ARBA00022989"/>
    </source>
</evidence>
<evidence type="ECO:0000256" key="3">
    <source>
        <dbReference type="ARBA" id="ARBA00022692"/>
    </source>
</evidence>
<dbReference type="AlphaFoldDB" id="A0A0N0GP44"/>
<gene>
    <name evidence="7" type="ORF">WG78_09995</name>
</gene>
<accession>A0A0N0GP44</accession>
<evidence type="ECO:0000256" key="2">
    <source>
        <dbReference type="ARBA" id="ARBA00022475"/>
    </source>
</evidence>
<dbReference type="InterPro" id="IPR005538">
    <property type="entry name" value="LrgA/CidA"/>
</dbReference>
<organism evidence="7 8">
    <name type="scientific">Amantichitinum ursilacus</name>
    <dbReference type="NCBI Taxonomy" id="857265"/>
    <lineage>
        <taxon>Bacteria</taxon>
        <taxon>Pseudomonadati</taxon>
        <taxon>Pseudomonadota</taxon>
        <taxon>Betaproteobacteria</taxon>
        <taxon>Neisseriales</taxon>
        <taxon>Chitinibacteraceae</taxon>
        <taxon>Amantichitinum</taxon>
    </lineage>
</organism>
<proteinExistence type="predicted"/>
<dbReference type="OrthoDB" id="385012at2"/>
<keyword evidence="8" id="KW-1185">Reference proteome</keyword>
<dbReference type="PANTHER" id="PTHR33931">
    <property type="entry name" value="HOLIN-LIKE PROTEIN CIDA-RELATED"/>
    <property type="match status" value="1"/>
</dbReference>
<dbReference type="Pfam" id="PF03788">
    <property type="entry name" value="LrgA"/>
    <property type="match status" value="1"/>
</dbReference>
<name>A0A0N0GP44_9NEIS</name>
<dbReference type="EMBL" id="LAQT01000007">
    <property type="protein sequence ID" value="KPC53413.1"/>
    <property type="molecule type" value="Genomic_DNA"/>
</dbReference>
<feature type="transmembrane region" description="Helical" evidence="6">
    <location>
        <begin position="58"/>
        <end position="79"/>
    </location>
</feature>
<feature type="transmembrane region" description="Helical" evidence="6">
    <location>
        <begin position="85"/>
        <end position="109"/>
    </location>
</feature>
<evidence type="ECO:0000256" key="1">
    <source>
        <dbReference type="ARBA" id="ARBA00004651"/>
    </source>
</evidence>
<comment type="caution">
    <text evidence="7">The sequence shown here is derived from an EMBL/GenBank/DDBJ whole genome shotgun (WGS) entry which is preliminary data.</text>
</comment>
<evidence type="ECO:0000256" key="6">
    <source>
        <dbReference type="SAM" id="Phobius"/>
    </source>
</evidence>